<protein>
    <submittedName>
        <fullName evidence="2">Uncharacterized protein</fullName>
    </submittedName>
</protein>
<accession>A0A8C2PH56</accession>
<name>A0A8C2PH56_CAPHI</name>
<evidence type="ECO:0000313" key="2">
    <source>
        <dbReference type="Ensembl" id="ENSCHIP00010020137.1"/>
    </source>
</evidence>
<dbReference type="GO" id="GO:0099175">
    <property type="term" value="P:regulation of postsynapse organization"/>
    <property type="evidence" value="ECO:0007669"/>
    <property type="project" value="TreeGrafter"/>
</dbReference>
<feature type="region of interest" description="Disordered" evidence="1">
    <location>
        <begin position="156"/>
        <end position="177"/>
    </location>
</feature>
<dbReference type="PANTHER" id="PTHR12277">
    <property type="entry name" value="ALPHA/BETA HYDROLASE DOMAIN-CONTAINING PROTEIN"/>
    <property type="match status" value="1"/>
</dbReference>
<proteinExistence type="predicted"/>
<evidence type="ECO:0000256" key="1">
    <source>
        <dbReference type="SAM" id="MobiDB-lite"/>
    </source>
</evidence>
<sequence length="270" mass="28729">MNGLSVTELCCLFCCPPCPGRIAAKLAFLPPEPTYSLVPEPEPGPGGAGAAPSGNLRALAGTPGRWKLHLMEVAQRWGLPTASASRGGQVQRAVDLGQMSSFYIGLGTRINCNIFSYDYSGYGVSSGKPSEKNLYADIDAAWQALRTRVSGPGGVVRQLSSQNSPCGRSASRGWASPGTVPSTVAGLTQTGSLWSCLRLCPWSPLPLSSRSWQPPFTPWLLTEARWLSLRASTQQPVAWCPMLPWREHLTPSLPEAVPSACPGQPDLSPA</sequence>
<reference evidence="2" key="1">
    <citation type="submission" date="2019-03" db="EMBL/GenBank/DDBJ databases">
        <title>Genome sequencing and reference-guided assembly of Black Bengal Goat (Capra hircus).</title>
        <authorList>
            <person name="Siddiki A.Z."/>
            <person name="Baten A."/>
            <person name="Billah M."/>
            <person name="Alam M.A.U."/>
            <person name="Shawrob K.S.M."/>
            <person name="Saha S."/>
            <person name="Chowdhury M."/>
            <person name="Rahman A.H."/>
            <person name="Stear M."/>
            <person name="Miah G."/>
            <person name="Das G.B."/>
            <person name="Hossain M.M."/>
            <person name="Kumkum M."/>
            <person name="Islam M.S."/>
            <person name="Mollah A.M."/>
            <person name="Ahsan A."/>
            <person name="Tusar F."/>
            <person name="Khan M.K.I."/>
        </authorList>
    </citation>
    <scope>NUCLEOTIDE SEQUENCE [LARGE SCALE GENOMIC DNA]</scope>
</reference>
<dbReference type="GO" id="GO:0005886">
    <property type="term" value="C:plasma membrane"/>
    <property type="evidence" value="ECO:0007669"/>
    <property type="project" value="TreeGrafter"/>
</dbReference>
<reference evidence="2" key="2">
    <citation type="submission" date="2025-08" db="UniProtKB">
        <authorList>
            <consortium name="Ensembl"/>
        </authorList>
    </citation>
    <scope>IDENTIFICATION</scope>
</reference>
<organism evidence="2">
    <name type="scientific">Capra hircus</name>
    <name type="common">Goat</name>
    <dbReference type="NCBI Taxonomy" id="9925"/>
    <lineage>
        <taxon>Eukaryota</taxon>
        <taxon>Metazoa</taxon>
        <taxon>Chordata</taxon>
        <taxon>Craniata</taxon>
        <taxon>Vertebrata</taxon>
        <taxon>Euteleostomi</taxon>
        <taxon>Mammalia</taxon>
        <taxon>Eutheria</taxon>
        <taxon>Laurasiatheria</taxon>
        <taxon>Artiodactyla</taxon>
        <taxon>Ruminantia</taxon>
        <taxon>Pecora</taxon>
        <taxon>Bovidae</taxon>
        <taxon>Caprinae</taxon>
        <taxon>Capra</taxon>
    </lineage>
</organism>
<dbReference type="GO" id="GO:0008474">
    <property type="term" value="F:palmitoyl-(protein) hydrolase activity"/>
    <property type="evidence" value="ECO:0007669"/>
    <property type="project" value="TreeGrafter"/>
</dbReference>
<dbReference type="AlphaFoldDB" id="A0A8C2PH56"/>
<dbReference type="Ensembl" id="ENSCHIT00010028312.1">
    <property type="protein sequence ID" value="ENSCHIP00010020137.1"/>
    <property type="gene ID" value="ENSCHIG00010014794.1"/>
</dbReference>
<dbReference type="GO" id="GO:0010008">
    <property type="term" value="C:endosome membrane"/>
    <property type="evidence" value="ECO:0007669"/>
    <property type="project" value="TreeGrafter"/>
</dbReference>
<dbReference type="PANTHER" id="PTHR12277:SF52">
    <property type="entry name" value="ALPHA_BETA HYDROLASE DOMAIN-CONTAINING PROTEIN 17A"/>
    <property type="match status" value="1"/>
</dbReference>